<protein>
    <submittedName>
        <fullName evidence="2">Uncharacterized protein</fullName>
    </submittedName>
</protein>
<evidence type="ECO:0000313" key="3">
    <source>
        <dbReference type="Proteomes" id="UP001175211"/>
    </source>
</evidence>
<evidence type="ECO:0000313" key="2">
    <source>
        <dbReference type="EMBL" id="KAK0452032.1"/>
    </source>
</evidence>
<comment type="caution">
    <text evidence="2">The sequence shown here is derived from an EMBL/GenBank/DDBJ whole genome shotgun (WGS) entry which is preliminary data.</text>
</comment>
<sequence>MERKRQRRRLSKSLSLGPTEANIFLLSSFSLLFCLNLQSASLPQSANHRYYIVLCSRMFLLFSVLCSNNVDRSLLYTCQYHVQ</sequence>
<keyword evidence="1" id="KW-0472">Membrane</keyword>
<evidence type="ECO:0000256" key="1">
    <source>
        <dbReference type="SAM" id="Phobius"/>
    </source>
</evidence>
<keyword evidence="1" id="KW-1133">Transmembrane helix</keyword>
<dbReference type="EMBL" id="JAUEPS010000032">
    <property type="protein sequence ID" value="KAK0452032.1"/>
    <property type="molecule type" value="Genomic_DNA"/>
</dbReference>
<feature type="transmembrane region" description="Helical" evidence="1">
    <location>
        <begin position="21"/>
        <end position="38"/>
    </location>
</feature>
<dbReference type="GeneID" id="85366706"/>
<keyword evidence="3" id="KW-1185">Reference proteome</keyword>
<proteinExistence type="predicted"/>
<dbReference type="AlphaFoldDB" id="A0AA39JZY4"/>
<dbReference type="RefSeq" id="XP_060327866.1">
    <property type="nucleotide sequence ID" value="XM_060483158.1"/>
</dbReference>
<organism evidence="2 3">
    <name type="scientific">Armillaria tabescens</name>
    <name type="common">Ringless honey mushroom</name>
    <name type="synonym">Agaricus tabescens</name>
    <dbReference type="NCBI Taxonomy" id="1929756"/>
    <lineage>
        <taxon>Eukaryota</taxon>
        <taxon>Fungi</taxon>
        <taxon>Dikarya</taxon>
        <taxon>Basidiomycota</taxon>
        <taxon>Agaricomycotina</taxon>
        <taxon>Agaricomycetes</taxon>
        <taxon>Agaricomycetidae</taxon>
        <taxon>Agaricales</taxon>
        <taxon>Marasmiineae</taxon>
        <taxon>Physalacriaceae</taxon>
        <taxon>Desarmillaria</taxon>
    </lineage>
</organism>
<keyword evidence="1" id="KW-0812">Transmembrane</keyword>
<dbReference type="Proteomes" id="UP001175211">
    <property type="component" value="Unassembled WGS sequence"/>
</dbReference>
<name>A0AA39JZY4_ARMTA</name>
<gene>
    <name evidence="2" type="ORF">EV420DRAFT_703632</name>
</gene>
<feature type="transmembrane region" description="Helical" evidence="1">
    <location>
        <begin position="50"/>
        <end position="70"/>
    </location>
</feature>
<accession>A0AA39JZY4</accession>
<reference evidence="2" key="1">
    <citation type="submission" date="2023-06" db="EMBL/GenBank/DDBJ databases">
        <authorList>
            <consortium name="Lawrence Berkeley National Laboratory"/>
            <person name="Ahrendt S."/>
            <person name="Sahu N."/>
            <person name="Indic B."/>
            <person name="Wong-Bajracharya J."/>
            <person name="Merenyi Z."/>
            <person name="Ke H.-M."/>
            <person name="Monk M."/>
            <person name="Kocsube S."/>
            <person name="Drula E."/>
            <person name="Lipzen A."/>
            <person name="Balint B."/>
            <person name="Henrissat B."/>
            <person name="Andreopoulos B."/>
            <person name="Martin F.M."/>
            <person name="Harder C.B."/>
            <person name="Rigling D."/>
            <person name="Ford K.L."/>
            <person name="Foster G.D."/>
            <person name="Pangilinan J."/>
            <person name="Papanicolaou A."/>
            <person name="Barry K."/>
            <person name="LaButti K."/>
            <person name="Viragh M."/>
            <person name="Koriabine M."/>
            <person name="Yan M."/>
            <person name="Riley R."/>
            <person name="Champramary S."/>
            <person name="Plett K.L."/>
            <person name="Tsai I.J."/>
            <person name="Slot J."/>
            <person name="Sipos G."/>
            <person name="Plett J."/>
            <person name="Nagy L.G."/>
            <person name="Grigoriev I.V."/>
        </authorList>
    </citation>
    <scope>NUCLEOTIDE SEQUENCE</scope>
    <source>
        <strain evidence="2">CCBAS 213</strain>
    </source>
</reference>